<dbReference type="PATRIC" id="fig|1238182.3.peg.72"/>
<proteinExistence type="predicted"/>
<accession>K9H573</accession>
<feature type="domain" description="Lcl C-terminal" evidence="2">
    <location>
        <begin position="69"/>
        <end position="209"/>
    </location>
</feature>
<dbReference type="EMBL" id="ANHY01000002">
    <property type="protein sequence ID" value="EKV32697.1"/>
    <property type="molecule type" value="Genomic_DNA"/>
</dbReference>
<gene>
    <name evidence="3" type="ORF">C882_1534</name>
</gene>
<comment type="caution">
    <text evidence="3">The sequence shown here is derived from an EMBL/GenBank/DDBJ whole genome shotgun (WGS) entry which is preliminary data.</text>
</comment>
<reference evidence="3 4" key="1">
    <citation type="journal article" date="2013" name="Genome Announc.">
        <title>Draft Genome Sequence of an Alphaproteobacterium, Caenispirillum salinarum AK4(T), Isolated from a Solar Saltern.</title>
        <authorList>
            <person name="Khatri I."/>
            <person name="Singh A."/>
            <person name="Korpole S."/>
            <person name="Pinnaka A.K."/>
            <person name="Subramanian S."/>
        </authorList>
    </citation>
    <scope>NUCLEOTIDE SEQUENCE [LARGE SCALE GENOMIC DNA]</scope>
    <source>
        <strain evidence="3 4">AK4</strain>
    </source>
</reference>
<dbReference type="Pfam" id="PF07603">
    <property type="entry name" value="Lcl_C"/>
    <property type="match status" value="2"/>
</dbReference>
<evidence type="ECO:0000313" key="3">
    <source>
        <dbReference type="EMBL" id="EKV32697.1"/>
    </source>
</evidence>
<dbReference type="eggNOG" id="COG1262">
    <property type="taxonomic scope" value="Bacteria"/>
</dbReference>
<sequence length="367" mass="39659">MPPKRGYTPAAAPFAEAVALSNRLTDTGQHTCFTDTAATDCTRAAAAGFPGQDGWYASRTQTFEDRGDGTVFDPATGLLWQQGHNARRLSFGDATAACAALRLGGRADWRLPSIRELYSITHWQGVTGQRPFVAPAFAIAAPDATVLEGDRFAATHAPEMMGQTWSATVYAGDHYGRPGIKGVFFFNFLDGRIKQAPRDGRNGLFWRCVAGPAWGVNAFTDRGDGSVHDGLTGLTWQQVDDGRPRTWGEALRHCDGLTHGGFDDWRLPNVKELQSIVDYSRPAPAVDPVFRQADPRAWFWSSTTFGDDPAEALYVCFGPCTSAEGVDVHGAGAQRSDPKAGARPGQGGRGGQNDEMRGRNHVRCVRG</sequence>
<evidence type="ECO:0000313" key="4">
    <source>
        <dbReference type="Proteomes" id="UP000009881"/>
    </source>
</evidence>
<dbReference type="STRING" id="1238182.C882_1534"/>
<dbReference type="PANTHER" id="PTHR35812">
    <property type="entry name" value="LIPOPROTEIN"/>
    <property type="match status" value="1"/>
</dbReference>
<keyword evidence="4" id="KW-1185">Reference proteome</keyword>
<protein>
    <recommendedName>
        <fullName evidence="2">Lcl C-terminal domain-containing protein</fullName>
    </recommendedName>
</protein>
<dbReference type="InterPro" id="IPR011460">
    <property type="entry name" value="Lcl_C"/>
</dbReference>
<evidence type="ECO:0000256" key="1">
    <source>
        <dbReference type="SAM" id="MobiDB-lite"/>
    </source>
</evidence>
<dbReference type="PANTHER" id="PTHR35812:SF1">
    <property type="entry name" value="LIPOPROTEIN"/>
    <property type="match status" value="1"/>
</dbReference>
<feature type="domain" description="Lcl C-terminal" evidence="2">
    <location>
        <begin position="226"/>
        <end position="318"/>
    </location>
</feature>
<feature type="region of interest" description="Disordered" evidence="1">
    <location>
        <begin position="328"/>
        <end position="367"/>
    </location>
</feature>
<organism evidence="3 4">
    <name type="scientific">Caenispirillum salinarum AK4</name>
    <dbReference type="NCBI Taxonomy" id="1238182"/>
    <lineage>
        <taxon>Bacteria</taxon>
        <taxon>Pseudomonadati</taxon>
        <taxon>Pseudomonadota</taxon>
        <taxon>Alphaproteobacteria</taxon>
        <taxon>Rhodospirillales</taxon>
        <taxon>Novispirillaceae</taxon>
        <taxon>Caenispirillum</taxon>
    </lineage>
</organism>
<dbReference type="AlphaFoldDB" id="K9H573"/>
<dbReference type="Proteomes" id="UP000009881">
    <property type="component" value="Unassembled WGS sequence"/>
</dbReference>
<name>K9H573_9PROT</name>
<evidence type="ECO:0000259" key="2">
    <source>
        <dbReference type="Pfam" id="PF07603"/>
    </source>
</evidence>